<evidence type="ECO:0000313" key="2">
    <source>
        <dbReference type="Proteomes" id="UP001216907"/>
    </source>
</evidence>
<name>A0ABT6FHK1_9BACT</name>
<proteinExistence type="predicted"/>
<reference evidence="1 2" key="1">
    <citation type="submission" date="2023-03" db="EMBL/GenBank/DDBJ databases">
        <title>Paludisphaera mucosa sp. nov. a novel planctomycete from northern fen.</title>
        <authorList>
            <person name="Ivanova A."/>
        </authorList>
    </citation>
    <scope>NUCLEOTIDE SEQUENCE [LARGE SCALE GENOMIC DNA]</scope>
    <source>
        <strain evidence="1 2">Pla2</strain>
    </source>
</reference>
<keyword evidence="2" id="KW-1185">Reference proteome</keyword>
<accession>A0ABT6FHK1</accession>
<gene>
    <name evidence="1" type="ORF">PZE19_25035</name>
</gene>
<organism evidence="1 2">
    <name type="scientific">Paludisphaera mucosa</name>
    <dbReference type="NCBI Taxonomy" id="3030827"/>
    <lineage>
        <taxon>Bacteria</taxon>
        <taxon>Pseudomonadati</taxon>
        <taxon>Planctomycetota</taxon>
        <taxon>Planctomycetia</taxon>
        <taxon>Isosphaerales</taxon>
        <taxon>Isosphaeraceae</taxon>
        <taxon>Paludisphaera</taxon>
    </lineage>
</organism>
<sequence length="148" mass="16201">MADSPPGPRVPSRPAHRQAVRLLTLVAISVACYFAGLAVLTSAFAAVEQAELPGVYVAEAPEADRMTLTADGTYFQEVISKDGRMSVLASRWAFEGEGIVLHDYGLPGGVARDRVARVVCRFPVSRRWWRISIGDGTGHTPVRYERSW</sequence>
<dbReference type="RefSeq" id="WP_277863337.1">
    <property type="nucleotide sequence ID" value="NZ_JARRAG010000002.1"/>
</dbReference>
<dbReference type="EMBL" id="JARRAG010000002">
    <property type="protein sequence ID" value="MDG3007047.1"/>
    <property type="molecule type" value="Genomic_DNA"/>
</dbReference>
<comment type="caution">
    <text evidence="1">The sequence shown here is derived from an EMBL/GenBank/DDBJ whole genome shotgun (WGS) entry which is preliminary data.</text>
</comment>
<dbReference type="Proteomes" id="UP001216907">
    <property type="component" value="Unassembled WGS sequence"/>
</dbReference>
<protein>
    <submittedName>
        <fullName evidence="1">Uncharacterized protein</fullName>
    </submittedName>
</protein>
<evidence type="ECO:0000313" key="1">
    <source>
        <dbReference type="EMBL" id="MDG3007047.1"/>
    </source>
</evidence>